<evidence type="ECO:0000256" key="2">
    <source>
        <dbReference type="ARBA" id="ARBA00012438"/>
    </source>
</evidence>
<feature type="domain" description="PAS" evidence="11">
    <location>
        <begin position="30"/>
        <end position="66"/>
    </location>
</feature>
<reference evidence="13 14" key="1">
    <citation type="submission" date="2017-09" db="EMBL/GenBank/DDBJ databases">
        <title>Depth-based differentiation of microbial function through sediment-hosted aquifers and enrichment of novel symbionts in the deep terrestrial subsurface.</title>
        <authorList>
            <person name="Probst A.J."/>
            <person name="Ladd B."/>
            <person name="Jarett J.K."/>
            <person name="Geller-Mcgrath D.E."/>
            <person name="Sieber C.M."/>
            <person name="Emerson J.B."/>
            <person name="Anantharaman K."/>
            <person name="Thomas B.C."/>
            <person name="Malmstrom R."/>
            <person name="Stieglmeier M."/>
            <person name="Klingl A."/>
            <person name="Woyke T."/>
            <person name="Ryan C.M."/>
            <person name="Banfield J.F."/>
        </authorList>
    </citation>
    <scope>NUCLEOTIDE SEQUENCE [LARGE SCALE GENOMIC DNA]</scope>
    <source>
        <strain evidence="13">CG07_land_8_20_14_0_80_42_15</strain>
    </source>
</reference>
<dbReference type="CDD" id="cd00130">
    <property type="entry name" value="PAS"/>
    <property type="match status" value="2"/>
</dbReference>
<keyword evidence="7" id="KW-0067">ATP-binding</keyword>
<dbReference type="PROSITE" id="PS50112">
    <property type="entry name" value="PAS"/>
    <property type="match status" value="2"/>
</dbReference>
<dbReference type="EMBL" id="PEWV01000005">
    <property type="protein sequence ID" value="PIU42433.1"/>
    <property type="molecule type" value="Genomic_DNA"/>
</dbReference>
<dbReference type="InterPro" id="IPR005467">
    <property type="entry name" value="His_kinase_dom"/>
</dbReference>
<evidence type="ECO:0000256" key="8">
    <source>
        <dbReference type="ARBA" id="ARBA00023012"/>
    </source>
</evidence>
<evidence type="ECO:0000256" key="7">
    <source>
        <dbReference type="ARBA" id="ARBA00022840"/>
    </source>
</evidence>
<name>A0A2J0L2W5_9BACT</name>
<feature type="domain" description="PAC" evidence="12">
    <location>
        <begin position="102"/>
        <end position="155"/>
    </location>
</feature>
<protein>
    <recommendedName>
        <fullName evidence="2">histidine kinase</fullName>
        <ecNumber evidence="2">2.7.13.3</ecNumber>
    </recommendedName>
</protein>
<dbReference type="InterPro" id="IPR036890">
    <property type="entry name" value="HATPase_C_sf"/>
</dbReference>
<dbReference type="PROSITE" id="PS50109">
    <property type="entry name" value="HIS_KIN"/>
    <property type="match status" value="1"/>
</dbReference>
<dbReference type="AlphaFoldDB" id="A0A2J0L2W5"/>
<dbReference type="GO" id="GO:0016020">
    <property type="term" value="C:membrane"/>
    <property type="evidence" value="ECO:0007669"/>
    <property type="project" value="InterPro"/>
</dbReference>
<dbReference type="InterPro" id="IPR013655">
    <property type="entry name" value="PAS_fold_3"/>
</dbReference>
<dbReference type="Gene3D" id="1.20.5.1930">
    <property type="match status" value="1"/>
</dbReference>
<dbReference type="Gene3D" id="3.30.565.10">
    <property type="entry name" value="Histidine kinase-like ATPase, C-terminal domain"/>
    <property type="match status" value="1"/>
</dbReference>
<feature type="domain" description="Histidine kinase" evidence="10">
    <location>
        <begin position="413"/>
        <end position="505"/>
    </location>
</feature>
<dbReference type="Pfam" id="PF08447">
    <property type="entry name" value="PAS_3"/>
    <property type="match status" value="1"/>
</dbReference>
<evidence type="ECO:0000256" key="1">
    <source>
        <dbReference type="ARBA" id="ARBA00000085"/>
    </source>
</evidence>
<evidence type="ECO:0000259" key="12">
    <source>
        <dbReference type="PROSITE" id="PS50113"/>
    </source>
</evidence>
<feature type="region of interest" description="Disordered" evidence="9">
    <location>
        <begin position="1"/>
        <end position="26"/>
    </location>
</feature>
<dbReference type="Pfam" id="PF02518">
    <property type="entry name" value="HATPase_c"/>
    <property type="match status" value="1"/>
</dbReference>
<keyword evidence="8" id="KW-0902">Two-component regulatory system</keyword>
<dbReference type="InterPro" id="IPR011712">
    <property type="entry name" value="Sig_transdc_His_kin_sub3_dim/P"/>
</dbReference>
<accession>A0A2J0L2W5</accession>
<dbReference type="PANTHER" id="PTHR24421">
    <property type="entry name" value="NITRATE/NITRITE SENSOR PROTEIN NARX-RELATED"/>
    <property type="match status" value="1"/>
</dbReference>
<keyword evidence="6" id="KW-0418">Kinase</keyword>
<dbReference type="SUPFAM" id="SSF55874">
    <property type="entry name" value="ATPase domain of HSP90 chaperone/DNA topoisomerase II/histidine kinase"/>
    <property type="match status" value="1"/>
</dbReference>
<feature type="compositionally biased region" description="Basic residues" evidence="9">
    <location>
        <begin position="1"/>
        <end position="18"/>
    </location>
</feature>
<proteinExistence type="predicted"/>
<feature type="domain" description="PAC" evidence="12">
    <location>
        <begin position="232"/>
        <end position="283"/>
    </location>
</feature>
<evidence type="ECO:0000259" key="10">
    <source>
        <dbReference type="PROSITE" id="PS50109"/>
    </source>
</evidence>
<dbReference type="CDD" id="cd16917">
    <property type="entry name" value="HATPase_UhpB-NarQ-NarX-like"/>
    <property type="match status" value="1"/>
</dbReference>
<dbReference type="Pfam" id="PF13426">
    <property type="entry name" value="PAS_9"/>
    <property type="match status" value="1"/>
</dbReference>
<dbReference type="Gene3D" id="3.30.450.20">
    <property type="entry name" value="PAS domain"/>
    <property type="match status" value="2"/>
</dbReference>
<keyword evidence="5" id="KW-0547">Nucleotide-binding</keyword>
<dbReference type="PANTHER" id="PTHR24421:SF10">
    <property type="entry name" value="NITRATE_NITRITE SENSOR PROTEIN NARQ"/>
    <property type="match status" value="1"/>
</dbReference>
<dbReference type="InterPro" id="IPR000700">
    <property type="entry name" value="PAS-assoc_C"/>
</dbReference>
<dbReference type="Proteomes" id="UP000230052">
    <property type="component" value="Unassembled WGS sequence"/>
</dbReference>
<evidence type="ECO:0000256" key="5">
    <source>
        <dbReference type="ARBA" id="ARBA00022741"/>
    </source>
</evidence>
<dbReference type="InterPro" id="IPR003594">
    <property type="entry name" value="HATPase_dom"/>
</dbReference>
<comment type="catalytic activity">
    <reaction evidence="1">
        <text>ATP + protein L-histidine = ADP + protein N-phospho-L-histidine.</text>
        <dbReference type="EC" id="2.7.13.3"/>
    </reaction>
</comment>
<dbReference type="NCBIfam" id="TIGR00229">
    <property type="entry name" value="sensory_box"/>
    <property type="match status" value="2"/>
</dbReference>
<dbReference type="SMART" id="SM00387">
    <property type="entry name" value="HATPase_c"/>
    <property type="match status" value="1"/>
</dbReference>
<dbReference type="GO" id="GO:0000155">
    <property type="term" value="F:phosphorelay sensor kinase activity"/>
    <property type="evidence" value="ECO:0007669"/>
    <property type="project" value="InterPro"/>
</dbReference>
<dbReference type="Pfam" id="PF07730">
    <property type="entry name" value="HisKA_3"/>
    <property type="match status" value="1"/>
</dbReference>
<sequence length="515" mass="59524">MKKKKTKKSIKRPVRQTRSHSQANIVQGQKEEDFKNVLQSLPDNIGLVDKDLNIIWANESVKKMFGSDIIGKKCYEVFYNRKKPCEPYPCIGVESFRDSNVHKQNISTADKNGKTIHFYCITDVALKDEKNHPSAIIEISRDVTHFKKLEEDLRKSEEKCSALIRSMPRVMCTSDTKGNVVSVTPNVEKVCGYNPEEIYKGGAGLWFGRIHPDDLKKVKESYDALFEKDIQLDIEYRIKRKDGEWIWIHDRSIYTYKKDDTMYADRGFSDITKRKKTEEELAVYQDDIRSYYRKILIMQEEEKRRMSRDLHDETGQVVIALGASLNIIEKAVKEGNSKKALALIDGNREILQTIASKMKSMALNLRPPELDILGLSAVLREYFSQCTTSNPIKIEFNENIKDRKLDSNVEITLYRIVQETIHNILKHSMAKDVKVNLIFSERNLQLIIEDNGIGFNMEEYSKQYDITKMGLRGIKERLDILNGTFAVESEPNKGTKIKIVLPMEEVKYVDRSDAR</sequence>
<keyword evidence="3" id="KW-0597">Phosphoprotein</keyword>
<feature type="domain" description="PAS" evidence="11">
    <location>
        <begin position="156"/>
        <end position="229"/>
    </location>
</feature>
<dbReference type="SMART" id="SM00091">
    <property type="entry name" value="PAS"/>
    <property type="match status" value="2"/>
</dbReference>
<dbReference type="GO" id="GO:0005524">
    <property type="term" value="F:ATP binding"/>
    <property type="evidence" value="ECO:0007669"/>
    <property type="project" value="UniProtKB-KW"/>
</dbReference>
<dbReference type="GO" id="GO:0046983">
    <property type="term" value="F:protein dimerization activity"/>
    <property type="evidence" value="ECO:0007669"/>
    <property type="project" value="InterPro"/>
</dbReference>
<evidence type="ECO:0000256" key="4">
    <source>
        <dbReference type="ARBA" id="ARBA00022679"/>
    </source>
</evidence>
<dbReference type="InterPro" id="IPR050482">
    <property type="entry name" value="Sensor_HK_TwoCompSys"/>
</dbReference>
<evidence type="ECO:0000256" key="3">
    <source>
        <dbReference type="ARBA" id="ARBA00022553"/>
    </source>
</evidence>
<evidence type="ECO:0000259" key="11">
    <source>
        <dbReference type="PROSITE" id="PS50112"/>
    </source>
</evidence>
<evidence type="ECO:0000313" key="13">
    <source>
        <dbReference type="EMBL" id="PIU42433.1"/>
    </source>
</evidence>
<gene>
    <name evidence="13" type="ORF">COS99_00285</name>
</gene>
<keyword evidence="4" id="KW-0808">Transferase</keyword>
<dbReference type="SUPFAM" id="SSF55785">
    <property type="entry name" value="PYP-like sensor domain (PAS domain)"/>
    <property type="match status" value="2"/>
</dbReference>
<evidence type="ECO:0000256" key="6">
    <source>
        <dbReference type="ARBA" id="ARBA00022777"/>
    </source>
</evidence>
<organism evidence="13 14">
    <name type="scientific">Candidatus Aquitaenariimonas noxiae</name>
    <dbReference type="NCBI Taxonomy" id="1974741"/>
    <lineage>
        <taxon>Bacteria</taxon>
        <taxon>Pseudomonadati</taxon>
        <taxon>Candidatus Omnitrophota</taxon>
        <taxon>Candidatus Aquitaenariimonas</taxon>
    </lineage>
</organism>
<evidence type="ECO:0000313" key="14">
    <source>
        <dbReference type="Proteomes" id="UP000230052"/>
    </source>
</evidence>
<evidence type="ECO:0000256" key="9">
    <source>
        <dbReference type="SAM" id="MobiDB-lite"/>
    </source>
</evidence>
<dbReference type="InterPro" id="IPR000014">
    <property type="entry name" value="PAS"/>
</dbReference>
<comment type="caution">
    <text evidence="13">The sequence shown here is derived from an EMBL/GenBank/DDBJ whole genome shotgun (WGS) entry which is preliminary data.</text>
</comment>
<dbReference type="InterPro" id="IPR035965">
    <property type="entry name" value="PAS-like_dom_sf"/>
</dbReference>
<dbReference type="EC" id="2.7.13.3" evidence="2"/>
<dbReference type="PROSITE" id="PS50113">
    <property type="entry name" value="PAC"/>
    <property type="match status" value="2"/>
</dbReference>